<dbReference type="SUPFAM" id="SSF52279">
    <property type="entry name" value="Beta-D-glucan exohydrolase, C-terminal domain"/>
    <property type="match status" value="1"/>
</dbReference>
<gene>
    <name evidence="9" type="ORF">SARC_09468</name>
</gene>
<dbReference type="GO" id="GO:0008422">
    <property type="term" value="F:beta-glucosidase activity"/>
    <property type="evidence" value="ECO:0007669"/>
    <property type="project" value="UniProtKB-EC"/>
</dbReference>
<keyword evidence="6" id="KW-0326">Glycosidase</keyword>
<organism evidence="9 10">
    <name type="scientific">Sphaeroforma arctica JP610</name>
    <dbReference type="NCBI Taxonomy" id="667725"/>
    <lineage>
        <taxon>Eukaryota</taxon>
        <taxon>Ichthyosporea</taxon>
        <taxon>Ichthyophonida</taxon>
        <taxon>Sphaeroforma</taxon>
    </lineage>
</organism>
<protein>
    <recommendedName>
        <fullName evidence="3">beta-glucosidase</fullName>
        <ecNumber evidence="3">3.2.1.21</ecNumber>
    </recommendedName>
</protein>
<dbReference type="InterPro" id="IPR051915">
    <property type="entry name" value="Cellulose_Degrad_GH3"/>
</dbReference>
<dbReference type="eggNOG" id="ENOG502QQ55">
    <property type="taxonomic scope" value="Eukaryota"/>
</dbReference>
<dbReference type="EMBL" id="KQ242561">
    <property type="protein sequence ID" value="KNC78082.1"/>
    <property type="molecule type" value="Genomic_DNA"/>
</dbReference>
<evidence type="ECO:0000313" key="9">
    <source>
        <dbReference type="EMBL" id="KNC78082.1"/>
    </source>
</evidence>
<dbReference type="InterPro" id="IPR002772">
    <property type="entry name" value="Glyco_hydro_3_C"/>
</dbReference>
<dbReference type="InterPro" id="IPR013783">
    <property type="entry name" value="Ig-like_fold"/>
</dbReference>
<comment type="catalytic activity">
    <reaction evidence="1">
        <text>Hydrolysis of terminal, non-reducing beta-D-glucosyl residues with release of beta-D-glucose.</text>
        <dbReference type="EC" id="3.2.1.21"/>
    </reaction>
</comment>
<dbReference type="RefSeq" id="XP_014151984.1">
    <property type="nucleotide sequence ID" value="XM_014296509.1"/>
</dbReference>
<evidence type="ECO:0000256" key="4">
    <source>
        <dbReference type="ARBA" id="ARBA00022729"/>
    </source>
</evidence>
<dbReference type="GeneID" id="25909972"/>
<evidence type="ECO:0000259" key="8">
    <source>
        <dbReference type="Pfam" id="PF01915"/>
    </source>
</evidence>
<evidence type="ECO:0000256" key="6">
    <source>
        <dbReference type="ARBA" id="ARBA00023295"/>
    </source>
</evidence>
<keyword evidence="10" id="KW-1185">Reference proteome</keyword>
<feature type="domain" description="Glycoside hydrolase family 3 C-terminal" evidence="8">
    <location>
        <begin position="252"/>
        <end position="482"/>
    </location>
</feature>
<feature type="domain" description="Glycoside hydrolase family 3 N-terminal" evidence="7">
    <location>
        <begin position="1"/>
        <end position="215"/>
    </location>
</feature>
<dbReference type="Pfam" id="PF00933">
    <property type="entry name" value="Glyco_hydro_3"/>
    <property type="match status" value="1"/>
</dbReference>
<proteinExistence type="inferred from homology"/>
<evidence type="ECO:0000259" key="7">
    <source>
        <dbReference type="Pfam" id="PF00933"/>
    </source>
</evidence>
<evidence type="ECO:0000313" key="10">
    <source>
        <dbReference type="Proteomes" id="UP000054560"/>
    </source>
</evidence>
<dbReference type="InterPro" id="IPR017853">
    <property type="entry name" value="GH"/>
</dbReference>
<dbReference type="SUPFAM" id="SSF51445">
    <property type="entry name" value="(Trans)glycosidases"/>
    <property type="match status" value="1"/>
</dbReference>
<dbReference type="PANTHER" id="PTHR30620:SF16">
    <property type="entry name" value="LYSOSOMAL BETA GLUCOSIDASE"/>
    <property type="match status" value="1"/>
</dbReference>
<dbReference type="Gene3D" id="3.40.50.1700">
    <property type="entry name" value="Glycoside hydrolase family 3 C-terminal domain"/>
    <property type="match status" value="1"/>
</dbReference>
<dbReference type="Proteomes" id="UP000054560">
    <property type="component" value="Unassembled WGS sequence"/>
</dbReference>
<comment type="similarity">
    <text evidence="2">Belongs to the glycosyl hydrolase 3 family.</text>
</comment>
<dbReference type="PANTHER" id="PTHR30620">
    <property type="entry name" value="PERIPLASMIC BETA-GLUCOSIDASE-RELATED"/>
    <property type="match status" value="1"/>
</dbReference>
<dbReference type="PRINTS" id="PR00133">
    <property type="entry name" value="GLHYDRLASE3"/>
</dbReference>
<dbReference type="Pfam" id="PF01915">
    <property type="entry name" value="Glyco_hydro_3_C"/>
    <property type="match status" value="1"/>
</dbReference>
<name>A0A0L0FMW1_9EUKA</name>
<evidence type="ECO:0000256" key="3">
    <source>
        <dbReference type="ARBA" id="ARBA00012744"/>
    </source>
</evidence>
<dbReference type="EC" id="3.2.1.21" evidence="3"/>
<keyword evidence="5" id="KW-0378">Hydrolase</keyword>
<dbReference type="GO" id="GO:0009251">
    <property type="term" value="P:glucan catabolic process"/>
    <property type="evidence" value="ECO:0007669"/>
    <property type="project" value="TreeGrafter"/>
</dbReference>
<evidence type="ECO:0000256" key="1">
    <source>
        <dbReference type="ARBA" id="ARBA00000448"/>
    </source>
</evidence>
<keyword evidence="4" id="KW-0732">Signal</keyword>
<dbReference type="InterPro" id="IPR036962">
    <property type="entry name" value="Glyco_hydro_3_N_sf"/>
</dbReference>
<accession>A0A0L0FMW1</accession>
<dbReference type="Gene3D" id="3.20.20.300">
    <property type="entry name" value="Glycoside hydrolase, family 3, N-terminal domain"/>
    <property type="match status" value="1"/>
</dbReference>
<dbReference type="OrthoDB" id="416222at2759"/>
<dbReference type="InterPro" id="IPR001764">
    <property type="entry name" value="Glyco_hydro_3_N"/>
</dbReference>
<dbReference type="AlphaFoldDB" id="A0A0L0FMW1"/>
<sequence>MGEVTGKDTAGAGIPCTFGPISDIAADPRCPRFYESFGEDPFVNKMMSVAITKGIQANGDVAACLKHFISYGAASNGKDYANSRISDYELFNYHAEPFRAAVVDAQAKSAMIGFNSINGVPVTASMEMTVDLLRNDMGFDGMLVIDYNEVYNLKDRHRIATSKEQSVEIATNQTSMDLNMVPNSDDFIDIRIQLVNEGEFSQERIDESVERILELKFDLRMFDTPVPGEELALAVGQQSDQDLALELARESVVLVKNNNSVLPIAKEANVLVTGPTADNMGFMCGGWTVLWQGYEDSVPYADYDTILTAMQADNRSVQGHVGVNIDGSQADDYDASIEAAKSSEYTIVVAGEHSYTEKPGDINDLSLPIGQHEYIKALAATGTKVVLVLVEGRPRLLDGVADVVDAMLVAMLPCTSGGVAISEIIYGDVNPNGKLPFSYPKHAGNIPLVYYHLPSEICTSEANKFEVVDCEIECKFGHGMGYSTFEYADLMVGDMVNGNVSVSVNVTNTGDRAGKETVMLFLSQEYRQSAEPEVKMLKAFEKINLEAGAS</sequence>
<dbReference type="Gene3D" id="2.60.40.10">
    <property type="entry name" value="Immunoglobulins"/>
    <property type="match status" value="1"/>
</dbReference>
<evidence type="ECO:0000256" key="2">
    <source>
        <dbReference type="ARBA" id="ARBA00005336"/>
    </source>
</evidence>
<reference evidence="9 10" key="1">
    <citation type="submission" date="2011-02" db="EMBL/GenBank/DDBJ databases">
        <title>The Genome Sequence of Sphaeroforma arctica JP610.</title>
        <authorList>
            <consortium name="The Broad Institute Genome Sequencing Platform"/>
            <person name="Russ C."/>
            <person name="Cuomo C."/>
            <person name="Young S.K."/>
            <person name="Zeng Q."/>
            <person name="Gargeya S."/>
            <person name="Alvarado L."/>
            <person name="Berlin A."/>
            <person name="Chapman S.B."/>
            <person name="Chen Z."/>
            <person name="Freedman E."/>
            <person name="Gellesch M."/>
            <person name="Goldberg J."/>
            <person name="Griggs A."/>
            <person name="Gujja S."/>
            <person name="Heilman E."/>
            <person name="Heiman D."/>
            <person name="Howarth C."/>
            <person name="Mehta T."/>
            <person name="Neiman D."/>
            <person name="Pearson M."/>
            <person name="Roberts A."/>
            <person name="Saif S."/>
            <person name="Shea T."/>
            <person name="Shenoy N."/>
            <person name="Sisk P."/>
            <person name="Stolte C."/>
            <person name="Sykes S."/>
            <person name="White J."/>
            <person name="Yandava C."/>
            <person name="Burger G."/>
            <person name="Gray M.W."/>
            <person name="Holland P.W.H."/>
            <person name="King N."/>
            <person name="Lang F.B.F."/>
            <person name="Roger A.J."/>
            <person name="Ruiz-Trillo I."/>
            <person name="Haas B."/>
            <person name="Nusbaum C."/>
            <person name="Birren B."/>
        </authorList>
    </citation>
    <scope>NUCLEOTIDE SEQUENCE [LARGE SCALE GENOMIC DNA]</scope>
    <source>
        <strain evidence="9 10">JP610</strain>
    </source>
</reference>
<evidence type="ECO:0000256" key="5">
    <source>
        <dbReference type="ARBA" id="ARBA00022801"/>
    </source>
</evidence>
<dbReference type="STRING" id="667725.A0A0L0FMW1"/>
<dbReference type="InterPro" id="IPR036881">
    <property type="entry name" value="Glyco_hydro_3_C_sf"/>
</dbReference>